<dbReference type="OrthoDB" id="73213at2759"/>
<dbReference type="InterPro" id="IPR050832">
    <property type="entry name" value="Bact_Acetyltransf"/>
</dbReference>
<accession>A0A485KT60</accession>
<dbReference type="EMBL" id="CAADRA010005296">
    <property type="protein sequence ID" value="VFT88237.1"/>
    <property type="molecule type" value="Genomic_DNA"/>
</dbReference>
<evidence type="ECO:0000313" key="4">
    <source>
        <dbReference type="EMBL" id="KAF0697975.1"/>
    </source>
</evidence>
<dbReference type="GO" id="GO:0016747">
    <property type="term" value="F:acyltransferase activity, transferring groups other than amino-acyl groups"/>
    <property type="evidence" value="ECO:0007669"/>
    <property type="project" value="InterPro"/>
</dbReference>
<evidence type="ECO:0000313" key="6">
    <source>
        <dbReference type="Proteomes" id="UP000332933"/>
    </source>
</evidence>
<keyword evidence="6" id="KW-1185">Reference proteome</keyword>
<evidence type="ECO:0000256" key="1">
    <source>
        <dbReference type="ARBA" id="ARBA00022679"/>
    </source>
</evidence>
<reference evidence="4" key="2">
    <citation type="submission" date="2019-06" db="EMBL/GenBank/DDBJ databases">
        <title>Genomics analysis of Aphanomyces spp. identifies a new class of oomycete effector associated with host adaptation.</title>
        <authorList>
            <person name="Gaulin E."/>
        </authorList>
    </citation>
    <scope>NUCLEOTIDE SEQUENCE</scope>
    <source>
        <strain evidence="4">CBS 578.67</strain>
    </source>
</reference>
<name>A0A485KT60_9STRA</name>
<organism evidence="5 6">
    <name type="scientific">Aphanomyces stellatus</name>
    <dbReference type="NCBI Taxonomy" id="120398"/>
    <lineage>
        <taxon>Eukaryota</taxon>
        <taxon>Sar</taxon>
        <taxon>Stramenopiles</taxon>
        <taxon>Oomycota</taxon>
        <taxon>Saprolegniomycetes</taxon>
        <taxon>Saprolegniales</taxon>
        <taxon>Verrucalvaceae</taxon>
        <taxon>Aphanomyces</taxon>
    </lineage>
</organism>
<keyword evidence="1" id="KW-0808">Transferase</keyword>
<dbReference type="PANTHER" id="PTHR43877">
    <property type="entry name" value="AMINOALKYLPHOSPHONATE N-ACETYLTRANSFERASE-RELATED-RELATED"/>
    <property type="match status" value="1"/>
</dbReference>
<dbReference type="PANTHER" id="PTHR43877:SF2">
    <property type="entry name" value="AMINOALKYLPHOSPHONATE N-ACETYLTRANSFERASE-RELATED"/>
    <property type="match status" value="1"/>
</dbReference>
<dbReference type="Proteomes" id="UP000332933">
    <property type="component" value="Unassembled WGS sequence"/>
</dbReference>
<dbReference type="EMBL" id="VJMH01005275">
    <property type="protein sequence ID" value="KAF0697975.1"/>
    <property type="molecule type" value="Genomic_DNA"/>
</dbReference>
<protein>
    <submittedName>
        <fullName evidence="5">Aste57867_11375 protein</fullName>
    </submittedName>
</protein>
<evidence type="ECO:0000256" key="2">
    <source>
        <dbReference type="ARBA" id="ARBA00023315"/>
    </source>
</evidence>
<dbReference type="PROSITE" id="PS51186">
    <property type="entry name" value="GNAT"/>
    <property type="match status" value="1"/>
</dbReference>
<proteinExistence type="predicted"/>
<dbReference type="Gene3D" id="3.40.630.30">
    <property type="match status" value="1"/>
</dbReference>
<sequence>MTFRIREAVPSDVEAILSCMNEAYLVDAYWKKPDFHIRFTHAEIQAQLADTVRGTFLVAEAMPSNVLCGSVYVQWESTTSGQEQSQRAGYFGTLAVLQAYEGQGIGSALIQAAENAMVERWGSIWMEIHVTNTRMELYGFYERKGYQPTDRKLDTDWFIACLADEFLHVRPQVWRKWLQVAP</sequence>
<reference evidence="5 6" key="1">
    <citation type="submission" date="2019-03" db="EMBL/GenBank/DDBJ databases">
        <authorList>
            <person name="Gaulin E."/>
            <person name="Dumas B."/>
        </authorList>
    </citation>
    <scope>NUCLEOTIDE SEQUENCE [LARGE SCALE GENOMIC DNA]</scope>
    <source>
        <strain evidence="5">CBS 568.67</strain>
    </source>
</reference>
<dbReference type="Pfam" id="PF13508">
    <property type="entry name" value="Acetyltransf_7"/>
    <property type="match status" value="1"/>
</dbReference>
<dbReference type="InterPro" id="IPR016181">
    <property type="entry name" value="Acyl_CoA_acyltransferase"/>
</dbReference>
<dbReference type="CDD" id="cd04301">
    <property type="entry name" value="NAT_SF"/>
    <property type="match status" value="1"/>
</dbReference>
<keyword evidence="2" id="KW-0012">Acyltransferase</keyword>
<dbReference type="InterPro" id="IPR000182">
    <property type="entry name" value="GNAT_dom"/>
</dbReference>
<evidence type="ECO:0000259" key="3">
    <source>
        <dbReference type="PROSITE" id="PS51186"/>
    </source>
</evidence>
<dbReference type="AlphaFoldDB" id="A0A485KT60"/>
<feature type="domain" description="N-acetyltransferase" evidence="3">
    <location>
        <begin position="3"/>
        <end position="168"/>
    </location>
</feature>
<evidence type="ECO:0000313" key="5">
    <source>
        <dbReference type="EMBL" id="VFT88237.1"/>
    </source>
</evidence>
<gene>
    <name evidence="5" type="primary">Aste57867_11375</name>
    <name evidence="4" type="ORF">As57867_011333</name>
    <name evidence="5" type="ORF">ASTE57867_11375</name>
</gene>
<dbReference type="SUPFAM" id="SSF55729">
    <property type="entry name" value="Acyl-CoA N-acyltransferases (Nat)"/>
    <property type="match status" value="1"/>
</dbReference>